<feature type="compositionally biased region" description="Polar residues" evidence="1">
    <location>
        <begin position="418"/>
        <end position="430"/>
    </location>
</feature>
<reference evidence="2" key="1">
    <citation type="submission" date="2020-05" db="EMBL/GenBank/DDBJ databases">
        <title>Mycena genomes resolve the evolution of fungal bioluminescence.</title>
        <authorList>
            <person name="Tsai I.J."/>
        </authorList>
    </citation>
    <scope>NUCLEOTIDE SEQUENCE</scope>
    <source>
        <strain evidence="2">CCC161011</strain>
    </source>
</reference>
<feature type="region of interest" description="Disordered" evidence="1">
    <location>
        <begin position="409"/>
        <end position="430"/>
    </location>
</feature>
<gene>
    <name evidence="2" type="ORF">MVEN_00788700</name>
</gene>
<dbReference type="EMBL" id="JACAZI010000005">
    <property type="protein sequence ID" value="KAF7360575.1"/>
    <property type="molecule type" value="Genomic_DNA"/>
</dbReference>
<evidence type="ECO:0000313" key="2">
    <source>
        <dbReference type="EMBL" id="KAF7360575.1"/>
    </source>
</evidence>
<protein>
    <submittedName>
        <fullName evidence="2">SWIM-type domain-containing protein</fullName>
    </submittedName>
</protein>
<sequence>MTDTPTRSRLYPWPWAYPSILVTIAEDELRKAENERCQANYWLDASLEEEDDESDLSYSEDAPFEGLDMSSEGSASDESTSDHDSITDEDISKSELAFLRADAETGWPIEFSPSPSLKKLEEEENLTLQIAQLIAAEEAAAAAYNADEVVSLITQFYEVLITMGHWPEGSLRYPPHTNPPIDEELAVRLGYAPAAISLMQRLPYLTSNINDRDEYAILRRTQLADYTCEEHLREGRHPYPYYCIDGCPNIDPWLLPFTLPSRDGLNVLLDTRMGVVRAYYTPGWPPQGTVEWKRHGDPFGSDQEEDRATQTEYRRAPIVPTSRYFSDLVYAYRSLLRLPILDPYRNDPNEEPYPTPPAWEATLNRNEQQTLIALYRECGWPNEWRRAEFLAKWEVKKKKIEARRREAWEKDYKERHSNQISTQISSVQLE</sequence>
<dbReference type="AlphaFoldDB" id="A0A8H6YMG0"/>
<accession>A0A8H6YMG0</accession>
<dbReference type="OrthoDB" id="5343383at2759"/>
<feature type="region of interest" description="Disordered" evidence="1">
    <location>
        <begin position="48"/>
        <end position="88"/>
    </location>
</feature>
<name>A0A8H6YMG0_9AGAR</name>
<evidence type="ECO:0000313" key="3">
    <source>
        <dbReference type="Proteomes" id="UP000620124"/>
    </source>
</evidence>
<evidence type="ECO:0000256" key="1">
    <source>
        <dbReference type="SAM" id="MobiDB-lite"/>
    </source>
</evidence>
<dbReference type="Proteomes" id="UP000620124">
    <property type="component" value="Unassembled WGS sequence"/>
</dbReference>
<keyword evidence="3" id="KW-1185">Reference proteome</keyword>
<comment type="caution">
    <text evidence="2">The sequence shown here is derived from an EMBL/GenBank/DDBJ whole genome shotgun (WGS) entry which is preliminary data.</text>
</comment>
<proteinExistence type="predicted"/>
<organism evidence="2 3">
    <name type="scientific">Mycena venus</name>
    <dbReference type="NCBI Taxonomy" id="2733690"/>
    <lineage>
        <taxon>Eukaryota</taxon>
        <taxon>Fungi</taxon>
        <taxon>Dikarya</taxon>
        <taxon>Basidiomycota</taxon>
        <taxon>Agaricomycotina</taxon>
        <taxon>Agaricomycetes</taxon>
        <taxon>Agaricomycetidae</taxon>
        <taxon>Agaricales</taxon>
        <taxon>Marasmiineae</taxon>
        <taxon>Mycenaceae</taxon>
        <taxon>Mycena</taxon>
    </lineage>
</organism>